<dbReference type="GO" id="GO:0004252">
    <property type="term" value="F:serine-type endopeptidase activity"/>
    <property type="evidence" value="ECO:0007669"/>
    <property type="project" value="UniProtKB-UniRule"/>
</dbReference>
<keyword evidence="9" id="KW-0720">Serine protease</keyword>
<keyword evidence="9" id="KW-0645">Protease</keyword>
<dbReference type="InterPro" id="IPR051487">
    <property type="entry name" value="Ser/Thr_Proteases_Immune/Dev"/>
</dbReference>
<dbReference type="InterPro" id="IPR001254">
    <property type="entry name" value="Trypsin_dom"/>
</dbReference>
<evidence type="ECO:0000313" key="12">
    <source>
        <dbReference type="EMBL" id="JAC11856.1"/>
    </source>
</evidence>
<dbReference type="VEuPathDB" id="VectorBase:AALF013183"/>
<feature type="domain" description="Peptidase S1" evidence="11">
    <location>
        <begin position="138"/>
        <end position="405"/>
    </location>
</feature>
<dbReference type="Gene3D" id="2.40.10.10">
    <property type="entry name" value="Trypsin-like serine proteases"/>
    <property type="match status" value="2"/>
</dbReference>
<dbReference type="SMART" id="SM00020">
    <property type="entry name" value="Tryp_SPc"/>
    <property type="match status" value="1"/>
</dbReference>
<keyword evidence="6" id="KW-1015">Disulfide bond</keyword>
<proteinExistence type="evidence at transcript level"/>
<dbReference type="InterPro" id="IPR043504">
    <property type="entry name" value="Peptidase_S1_PA_chymotrypsin"/>
</dbReference>
<dbReference type="InterPro" id="IPR001314">
    <property type="entry name" value="Peptidase_S1A"/>
</dbReference>
<dbReference type="FunFam" id="2.40.10.10:FF:000028">
    <property type="entry name" value="Serine protease easter"/>
    <property type="match status" value="1"/>
</dbReference>
<dbReference type="PROSITE" id="PS00134">
    <property type="entry name" value="TRYPSIN_HIS"/>
    <property type="match status" value="1"/>
</dbReference>
<organism evidence="12">
    <name type="scientific">Aedes albopictus</name>
    <name type="common">Asian tiger mosquito</name>
    <name type="synonym">Stegomyia albopicta</name>
    <dbReference type="NCBI Taxonomy" id="7160"/>
    <lineage>
        <taxon>Eukaryota</taxon>
        <taxon>Metazoa</taxon>
        <taxon>Ecdysozoa</taxon>
        <taxon>Arthropoda</taxon>
        <taxon>Hexapoda</taxon>
        <taxon>Insecta</taxon>
        <taxon>Pterygota</taxon>
        <taxon>Neoptera</taxon>
        <taxon>Endopterygota</taxon>
        <taxon>Diptera</taxon>
        <taxon>Nematocera</taxon>
        <taxon>Culicoidea</taxon>
        <taxon>Culicidae</taxon>
        <taxon>Culicinae</taxon>
        <taxon>Aedini</taxon>
        <taxon>Aedes</taxon>
        <taxon>Stegomyia</taxon>
    </lineage>
</organism>
<evidence type="ECO:0000256" key="8">
    <source>
        <dbReference type="ARBA" id="ARBA00024195"/>
    </source>
</evidence>
<dbReference type="STRING" id="7160.A0A023EST5"/>
<keyword evidence="14" id="KW-1185">Reference proteome</keyword>
<dbReference type="VEuPathDB" id="VectorBase:AALC636_008699"/>
<evidence type="ECO:0000256" key="10">
    <source>
        <dbReference type="RuleBase" id="RU366078"/>
    </source>
</evidence>
<protein>
    <recommendedName>
        <fullName evidence="10">CLIP domain-containing serine protease</fullName>
        <ecNumber evidence="9">3.4.21.-</ecNumber>
    </recommendedName>
</protein>
<evidence type="ECO:0000313" key="13">
    <source>
        <dbReference type="EnsemblMetazoa" id="AALFPA23_004404.P5344"/>
    </source>
</evidence>
<dbReference type="Proteomes" id="UP000069940">
    <property type="component" value="Unassembled WGS sequence"/>
</dbReference>
<evidence type="ECO:0000256" key="9">
    <source>
        <dbReference type="RuleBase" id="RU363034"/>
    </source>
</evidence>
<reference evidence="12" key="1">
    <citation type="journal article" date="2014" name="PLoS Negl. Trop. Dis.">
        <title>Identification and characterization of seminal fluid proteins in the Asian tiger mosquito, Aedes albopictus.</title>
        <authorList>
            <person name="Boes K.E."/>
            <person name="Ribeiro J.M."/>
            <person name="Wong A."/>
            <person name="Harrington L.C."/>
            <person name="Wolfner M.F."/>
            <person name="Sirot L.K."/>
        </authorList>
    </citation>
    <scope>NUCLEOTIDE SEQUENCE</scope>
    <source>
        <tissue evidence="12">Reproductive organs</tissue>
    </source>
</reference>
<evidence type="ECO:0000256" key="4">
    <source>
        <dbReference type="ARBA" id="ARBA00022729"/>
    </source>
</evidence>
<dbReference type="SUPFAM" id="SSF50494">
    <property type="entry name" value="Trypsin-like serine proteases"/>
    <property type="match status" value="1"/>
</dbReference>
<keyword evidence="9" id="KW-0378">Hydrolase</keyword>
<feature type="signal peptide" evidence="10">
    <location>
        <begin position="1"/>
        <end position="19"/>
    </location>
</feature>
<evidence type="ECO:0000256" key="2">
    <source>
        <dbReference type="ARBA" id="ARBA00022525"/>
    </source>
</evidence>
<evidence type="ECO:0000256" key="7">
    <source>
        <dbReference type="ARBA" id="ARBA00023180"/>
    </source>
</evidence>
<dbReference type="InterPro" id="IPR022700">
    <property type="entry name" value="CLIP"/>
</dbReference>
<dbReference type="OrthoDB" id="9981647at2759"/>
<comment type="domain">
    <text evidence="10">The clip domain consists of 35-55 residues which are 'knitted' together usually by 3 conserved disulfide bonds forming a clip-like compact structure.</text>
</comment>
<comment type="similarity">
    <text evidence="8 10">Belongs to the peptidase S1 family. CLIP subfamily.</text>
</comment>
<dbReference type="GO" id="GO:0006508">
    <property type="term" value="P:proteolysis"/>
    <property type="evidence" value="ECO:0007669"/>
    <property type="project" value="UniProtKB-KW"/>
</dbReference>
<accession>A0A023EST5</accession>
<evidence type="ECO:0000256" key="6">
    <source>
        <dbReference type="ARBA" id="ARBA00023157"/>
    </source>
</evidence>
<dbReference type="EC" id="3.4.21.-" evidence="9"/>
<dbReference type="PROSITE" id="PS50240">
    <property type="entry name" value="TRYPSIN_DOM"/>
    <property type="match status" value="1"/>
</dbReference>
<dbReference type="PANTHER" id="PTHR24256">
    <property type="entry name" value="TRYPTASE-RELATED"/>
    <property type="match status" value="1"/>
</dbReference>
<keyword evidence="3" id="KW-0399">Innate immunity</keyword>
<dbReference type="GO" id="GO:0045087">
    <property type="term" value="P:innate immune response"/>
    <property type="evidence" value="ECO:0007669"/>
    <property type="project" value="UniProtKB-KW"/>
</dbReference>
<dbReference type="PROSITE" id="PS00135">
    <property type="entry name" value="TRYPSIN_SER"/>
    <property type="match status" value="1"/>
</dbReference>
<dbReference type="FunFam" id="2.40.10.10:FF:000054">
    <property type="entry name" value="Complement C1r subcomponent"/>
    <property type="match status" value="1"/>
</dbReference>
<evidence type="ECO:0000259" key="11">
    <source>
        <dbReference type="PROSITE" id="PS50240"/>
    </source>
</evidence>
<feature type="chain" id="PRO_5014496617" description="CLIP domain-containing serine protease" evidence="10">
    <location>
        <begin position="20"/>
        <end position="406"/>
    </location>
</feature>
<name>A0A023EST5_AEDAL</name>
<dbReference type="Pfam" id="PF12032">
    <property type="entry name" value="CLIP"/>
    <property type="match status" value="1"/>
</dbReference>
<dbReference type="PRINTS" id="PR00722">
    <property type="entry name" value="CHYMOTRYPSIN"/>
</dbReference>
<dbReference type="SMART" id="SM00680">
    <property type="entry name" value="CLIP"/>
    <property type="match status" value="1"/>
</dbReference>
<dbReference type="AlphaFoldDB" id="A0A023EST5"/>
<evidence type="ECO:0000256" key="5">
    <source>
        <dbReference type="ARBA" id="ARBA00022859"/>
    </source>
</evidence>
<keyword evidence="4 10" id="KW-0732">Signal</keyword>
<keyword evidence="7" id="KW-0325">Glycoprotein</keyword>
<reference evidence="13" key="3">
    <citation type="submission" date="2025-05" db="UniProtKB">
        <authorList>
            <consortium name="EnsemblMetazoa"/>
        </authorList>
    </citation>
    <scope>IDENTIFICATION</scope>
    <source>
        <strain evidence="13">Foshan</strain>
    </source>
</reference>
<dbReference type="InterPro" id="IPR033116">
    <property type="entry name" value="TRYPSIN_SER"/>
</dbReference>
<dbReference type="EnsemblMetazoa" id="AALFPA23_004404.R5344">
    <property type="protein sequence ID" value="AALFPA23_004404.P5344"/>
    <property type="gene ID" value="AALFPA23_004404"/>
</dbReference>
<evidence type="ECO:0000256" key="1">
    <source>
        <dbReference type="ARBA" id="ARBA00004613"/>
    </source>
</evidence>
<keyword evidence="5" id="KW-0391">Immunity</keyword>
<dbReference type="Pfam" id="PF00089">
    <property type="entry name" value="Trypsin"/>
    <property type="match status" value="1"/>
</dbReference>
<dbReference type="InterPro" id="IPR018114">
    <property type="entry name" value="TRYPSIN_HIS"/>
</dbReference>
<dbReference type="InterPro" id="IPR009003">
    <property type="entry name" value="Peptidase_S1_PA"/>
</dbReference>
<dbReference type="CDD" id="cd00190">
    <property type="entry name" value="Tryp_SPc"/>
    <property type="match status" value="1"/>
</dbReference>
<evidence type="ECO:0000313" key="14">
    <source>
        <dbReference type="Proteomes" id="UP000069940"/>
    </source>
</evidence>
<keyword evidence="2 10" id="KW-0964">Secreted</keyword>
<reference evidence="14" key="2">
    <citation type="journal article" date="2015" name="Proc. Natl. Acad. Sci. U.S.A.">
        <title>Genome sequence of the Asian Tiger mosquito, Aedes albopictus, reveals insights into its biology, genetics, and evolution.</title>
        <authorList>
            <person name="Chen X.G."/>
            <person name="Jiang X."/>
            <person name="Gu J."/>
            <person name="Xu M."/>
            <person name="Wu Y."/>
            <person name="Deng Y."/>
            <person name="Zhang C."/>
            <person name="Bonizzoni M."/>
            <person name="Dermauw W."/>
            <person name="Vontas J."/>
            <person name="Armbruster P."/>
            <person name="Huang X."/>
            <person name="Yang Y."/>
            <person name="Zhang H."/>
            <person name="He W."/>
            <person name="Peng H."/>
            <person name="Liu Y."/>
            <person name="Wu K."/>
            <person name="Chen J."/>
            <person name="Lirakis M."/>
            <person name="Topalis P."/>
            <person name="Van Leeuwen T."/>
            <person name="Hall A.B."/>
            <person name="Jiang X."/>
            <person name="Thorpe C."/>
            <person name="Mueller R.L."/>
            <person name="Sun C."/>
            <person name="Waterhouse R.M."/>
            <person name="Yan G."/>
            <person name="Tu Z.J."/>
            <person name="Fang X."/>
            <person name="James A.A."/>
        </authorList>
    </citation>
    <scope>NUCLEOTIDE SEQUENCE [LARGE SCALE GENOMIC DNA]</scope>
    <source>
        <strain evidence="14">Foshan</strain>
    </source>
</reference>
<dbReference type="VEuPathDB" id="VectorBase:AALFPA_063000"/>
<evidence type="ECO:0000256" key="3">
    <source>
        <dbReference type="ARBA" id="ARBA00022588"/>
    </source>
</evidence>
<dbReference type="EMBL" id="GAPW01001742">
    <property type="protein sequence ID" value="JAC11856.1"/>
    <property type="molecule type" value="mRNA"/>
</dbReference>
<dbReference type="GO" id="GO:0005576">
    <property type="term" value="C:extracellular region"/>
    <property type="evidence" value="ECO:0007669"/>
    <property type="project" value="UniProtKB-SubCell"/>
</dbReference>
<comment type="subcellular location">
    <subcellularLocation>
        <location evidence="1 10">Secreted</location>
    </subcellularLocation>
</comment>
<sequence>MRFAVSNLVTLATVVTLSTQLPQPVPEQTGPVWDITTQCSIPNESKNGTCTLPIDCPAYATINNPEDVSSVGRLSFLKKIQCSSAGTDGICCPRSKRYQTPTLNETLPKRVRHKTTRVHSRFGNDDDVCGYQSFVPKIRGGEIANIDEFPWMAMLLYELKDSKKIVHGCGGALISKNFVITAAHCVTGKDYDNKGPLKYVRLREYNVYDDPDCVIEHNFQDCSEEKIDSEPVRIITHPEYDPNFRHKYHDIALIEINQVPSYTDFLRHICLPEAKLDNGVASGKKFSVSGWGRTDIFRQQLGNNALSPIKLKVVLPYVEPEQCRRVFRAQQLEIGPGQLCAGGEKAKDTCGGDSGSPLMFYDVKAGAWVLTGIVSLGVRDCGTEGIPGVYTNVRQYLDWIKATAQM</sequence>
<dbReference type="OMA" id="NKYHDIA"/>